<proteinExistence type="predicted"/>
<accession>A0A0E9S615</accession>
<sequence>MFVGSPSAAPAFRAVSYELAGDGRRFRGKL</sequence>
<protein>
    <submittedName>
        <fullName evidence="1">Uncharacterized protein</fullName>
    </submittedName>
</protein>
<reference evidence="1" key="2">
    <citation type="journal article" date="2015" name="Fish Shellfish Immunol.">
        <title>Early steps in the European eel (Anguilla anguilla)-Vibrio vulnificus interaction in the gills: Role of the RtxA13 toxin.</title>
        <authorList>
            <person name="Callol A."/>
            <person name="Pajuelo D."/>
            <person name="Ebbesson L."/>
            <person name="Teles M."/>
            <person name="MacKenzie S."/>
            <person name="Amaro C."/>
        </authorList>
    </citation>
    <scope>NUCLEOTIDE SEQUENCE</scope>
</reference>
<organism evidence="1">
    <name type="scientific">Anguilla anguilla</name>
    <name type="common">European freshwater eel</name>
    <name type="synonym">Muraena anguilla</name>
    <dbReference type="NCBI Taxonomy" id="7936"/>
    <lineage>
        <taxon>Eukaryota</taxon>
        <taxon>Metazoa</taxon>
        <taxon>Chordata</taxon>
        <taxon>Craniata</taxon>
        <taxon>Vertebrata</taxon>
        <taxon>Euteleostomi</taxon>
        <taxon>Actinopterygii</taxon>
        <taxon>Neopterygii</taxon>
        <taxon>Teleostei</taxon>
        <taxon>Anguilliformes</taxon>
        <taxon>Anguillidae</taxon>
        <taxon>Anguilla</taxon>
    </lineage>
</organism>
<name>A0A0E9S615_ANGAN</name>
<evidence type="ECO:0000313" key="1">
    <source>
        <dbReference type="EMBL" id="JAH36652.1"/>
    </source>
</evidence>
<reference evidence="1" key="1">
    <citation type="submission" date="2014-11" db="EMBL/GenBank/DDBJ databases">
        <authorList>
            <person name="Amaro Gonzalez C."/>
        </authorList>
    </citation>
    <scope>NUCLEOTIDE SEQUENCE</scope>
</reference>
<dbReference type="AlphaFoldDB" id="A0A0E9S615"/>
<dbReference type="EMBL" id="GBXM01071925">
    <property type="protein sequence ID" value="JAH36652.1"/>
    <property type="molecule type" value="Transcribed_RNA"/>
</dbReference>